<keyword evidence="2" id="KW-1185">Reference proteome</keyword>
<name>A0A2C5Y976_9HYPO</name>
<dbReference type="EMBL" id="NJET01000042">
    <property type="protein sequence ID" value="PHH63792.1"/>
    <property type="molecule type" value="Genomic_DNA"/>
</dbReference>
<proteinExistence type="predicted"/>
<sequence length="358" mass="40638">MMGSMLDAAIALRIIEHSDAATLEALQEIPVFAQLMAKYGKSTIKEILTRLVGKEPGQCRFIADSPSRICNNRCQQRLILPTISWDTVAVMERRAEIVGHLVHGASLLAPDDMTWPHLANASQLAALRLMVRQGIECCDHLADIEATVVGSLELARPGVPTGLPRSLEHEMARRSQWLIRYRPHGLVPEQEDAQEQFVRWKTRGEQGRYLDSLDTHKLVSIVVVLRMASEKMRAEQQAHRLNQPQSLMCGLYETMMRHGSWFLVSWLDRTGTCSHRYSHARALSMTATRDLFRNKRQLRQRLDIVAGRYVETEALLAAQESILGPQVDGPVDFIFRQDGCAMPPMYDRDWENTLWSIS</sequence>
<gene>
    <name evidence="1" type="ORF">CDD81_5449</name>
</gene>
<dbReference type="Proteomes" id="UP000226192">
    <property type="component" value="Unassembled WGS sequence"/>
</dbReference>
<comment type="caution">
    <text evidence="1">The sequence shown here is derived from an EMBL/GenBank/DDBJ whole genome shotgun (WGS) entry which is preliminary data.</text>
</comment>
<accession>A0A2C5Y976</accession>
<reference evidence="1 2" key="1">
    <citation type="submission" date="2017-06" db="EMBL/GenBank/DDBJ databases">
        <title>Ant-infecting Ophiocordyceps genomes reveal a high diversity of potential behavioral manipulation genes and a possible major role for enterotoxins.</title>
        <authorList>
            <person name="De Bekker C."/>
            <person name="Evans H.C."/>
            <person name="Brachmann A."/>
            <person name="Hughes D.P."/>
        </authorList>
    </citation>
    <scope>NUCLEOTIDE SEQUENCE [LARGE SCALE GENOMIC DNA]</scope>
    <source>
        <strain evidence="1 2">Map64</strain>
    </source>
</reference>
<evidence type="ECO:0000313" key="1">
    <source>
        <dbReference type="EMBL" id="PHH63792.1"/>
    </source>
</evidence>
<protein>
    <submittedName>
        <fullName evidence="1">Uncharacterized protein</fullName>
    </submittedName>
</protein>
<dbReference type="OrthoDB" id="4918043at2759"/>
<organism evidence="1 2">
    <name type="scientific">Ophiocordyceps australis</name>
    <dbReference type="NCBI Taxonomy" id="1399860"/>
    <lineage>
        <taxon>Eukaryota</taxon>
        <taxon>Fungi</taxon>
        <taxon>Dikarya</taxon>
        <taxon>Ascomycota</taxon>
        <taxon>Pezizomycotina</taxon>
        <taxon>Sordariomycetes</taxon>
        <taxon>Hypocreomycetidae</taxon>
        <taxon>Hypocreales</taxon>
        <taxon>Ophiocordycipitaceae</taxon>
        <taxon>Ophiocordyceps</taxon>
    </lineage>
</organism>
<evidence type="ECO:0000313" key="2">
    <source>
        <dbReference type="Proteomes" id="UP000226192"/>
    </source>
</evidence>
<dbReference type="AlphaFoldDB" id="A0A2C5Y976"/>